<keyword evidence="2" id="KW-1185">Reference proteome</keyword>
<dbReference type="AlphaFoldDB" id="M2PC25"/>
<organism evidence="1 2">
    <name type="scientific">Ceriporiopsis subvermispora (strain B)</name>
    <name type="common">White-rot fungus</name>
    <name type="synonym">Gelatoporia subvermispora</name>
    <dbReference type="NCBI Taxonomy" id="914234"/>
    <lineage>
        <taxon>Eukaryota</taxon>
        <taxon>Fungi</taxon>
        <taxon>Dikarya</taxon>
        <taxon>Basidiomycota</taxon>
        <taxon>Agaricomycotina</taxon>
        <taxon>Agaricomycetes</taxon>
        <taxon>Polyporales</taxon>
        <taxon>Gelatoporiaceae</taxon>
        <taxon>Gelatoporia</taxon>
    </lineage>
</organism>
<name>M2PC25_CERS8</name>
<reference evidence="1 2" key="1">
    <citation type="journal article" date="2012" name="Proc. Natl. Acad. Sci. U.S.A.">
        <title>Comparative genomics of Ceriporiopsis subvermispora and Phanerochaete chrysosporium provide insight into selective ligninolysis.</title>
        <authorList>
            <person name="Fernandez-Fueyo E."/>
            <person name="Ruiz-Duenas F.J."/>
            <person name="Ferreira P."/>
            <person name="Floudas D."/>
            <person name="Hibbett D.S."/>
            <person name="Canessa P."/>
            <person name="Larrondo L.F."/>
            <person name="James T.Y."/>
            <person name="Seelenfreund D."/>
            <person name="Lobos S."/>
            <person name="Polanco R."/>
            <person name="Tello M."/>
            <person name="Honda Y."/>
            <person name="Watanabe T."/>
            <person name="Watanabe T."/>
            <person name="Ryu J.S."/>
            <person name="Kubicek C.P."/>
            <person name="Schmoll M."/>
            <person name="Gaskell J."/>
            <person name="Hammel K.E."/>
            <person name="St John F.J."/>
            <person name="Vanden Wymelenberg A."/>
            <person name="Sabat G."/>
            <person name="Splinter BonDurant S."/>
            <person name="Syed K."/>
            <person name="Yadav J.S."/>
            <person name="Doddapaneni H."/>
            <person name="Subramanian V."/>
            <person name="Lavin J.L."/>
            <person name="Oguiza J.A."/>
            <person name="Perez G."/>
            <person name="Pisabarro A.G."/>
            <person name="Ramirez L."/>
            <person name="Santoyo F."/>
            <person name="Master E."/>
            <person name="Coutinho P.M."/>
            <person name="Henrissat B."/>
            <person name="Lombard V."/>
            <person name="Magnuson J.K."/>
            <person name="Kuees U."/>
            <person name="Hori C."/>
            <person name="Igarashi K."/>
            <person name="Samejima M."/>
            <person name="Held B.W."/>
            <person name="Barry K.W."/>
            <person name="LaButti K.M."/>
            <person name="Lapidus A."/>
            <person name="Lindquist E.A."/>
            <person name="Lucas S.M."/>
            <person name="Riley R."/>
            <person name="Salamov A.A."/>
            <person name="Hoffmeister D."/>
            <person name="Schwenk D."/>
            <person name="Hadar Y."/>
            <person name="Yarden O."/>
            <person name="de Vries R.P."/>
            <person name="Wiebenga A."/>
            <person name="Stenlid J."/>
            <person name="Eastwood D."/>
            <person name="Grigoriev I.V."/>
            <person name="Berka R.M."/>
            <person name="Blanchette R.A."/>
            <person name="Kersten P."/>
            <person name="Martinez A.T."/>
            <person name="Vicuna R."/>
            <person name="Cullen D."/>
        </authorList>
    </citation>
    <scope>NUCLEOTIDE SEQUENCE [LARGE SCALE GENOMIC DNA]</scope>
    <source>
        <strain evidence="1 2">B</strain>
    </source>
</reference>
<proteinExistence type="predicted"/>
<protein>
    <submittedName>
        <fullName evidence="1">Uncharacterized protein</fullName>
    </submittedName>
</protein>
<dbReference type="Proteomes" id="UP000016930">
    <property type="component" value="Unassembled WGS sequence"/>
</dbReference>
<evidence type="ECO:0000313" key="2">
    <source>
        <dbReference type="Proteomes" id="UP000016930"/>
    </source>
</evidence>
<dbReference type="HOGENOM" id="CLU_789883_0_0_1"/>
<sequence length="351" mass="38717">MSTTQIIDLYSNPQKHVPGQQWPAHCLIESSQDVDELFAASRIDRDDSAAFETLQDLEHLELRLDAEAMASFCLKPENEAEVGVLLVLISSLTISHMSLEVPEDQLRTFLTRLSIMLDVVEPSGLKLCLENCNFASGTAFWDILSRFPPFETLCVKGVDFASSDGIDGPGTRTLNEMQVSEIELSICAGSLAHIALVKSILGQRDGRIERVGLTIRGSFDERELDMTGYLIGFDDLQSLDIIVEPPRSDSTHNLPFDAVVDIMGSRCRQVLACVNVDVVHMTFVIPASFVPGTWDHLDECTANVVALGETAGIQVLFMYENEVELYSHQLVVDRVISQSTPTVPSIDALRC</sequence>
<gene>
    <name evidence="1" type="ORF">CERSUDRAFT_126352</name>
</gene>
<accession>M2PC25</accession>
<evidence type="ECO:0000313" key="1">
    <source>
        <dbReference type="EMBL" id="EMD33204.1"/>
    </source>
</evidence>
<dbReference type="EMBL" id="KB445807">
    <property type="protein sequence ID" value="EMD33204.1"/>
    <property type="molecule type" value="Genomic_DNA"/>
</dbReference>